<name>A0AA47F023_9XANT</name>
<sequence>MAASAGAVHWQTAQAALARRDLGVAASALQALLEAAIKIRHNASIWQ</sequence>
<organism evidence="1 2">
    <name type="scientific">Xanthomonas hortorum</name>
    <dbReference type="NCBI Taxonomy" id="56454"/>
    <lineage>
        <taxon>Bacteria</taxon>
        <taxon>Pseudomonadati</taxon>
        <taxon>Pseudomonadota</taxon>
        <taxon>Gammaproteobacteria</taxon>
        <taxon>Lysobacterales</taxon>
        <taxon>Lysobacteraceae</taxon>
        <taxon>Xanthomonas</taxon>
    </lineage>
</organism>
<protein>
    <submittedName>
        <fullName evidence="1">Uncharacterized protein</fullName>
    </submittedName>
</protein>
<evidence type="ECO:0000313" key="2">
    <source>
        <dbReference type="Proteomes" id="UP001164737"/>
    </source>
</evidence>
<dbReference type="RefSeq" id="WP_268215252.1">
    <property type="nucleotide sequence ID" value="NZ_CP107241.1"/>
</dbReference>
<proteinExistence type="predicted"/>
<dbReference type="AlphaFoldDB" id="A0AA47F023"/>
<evidence type="ECO:0000313" key="1">
    <source>
        <dbReference type="EMBL" id="WAH66837.1"/>
    </source>
</evidence>
<dbReference type="Proteomes" id="UP001164737">
    <property type="component" value="Chromosome"/>
</dbReference>
<accession>A0AA47F023</accession>
<reference evidence="1" key="1">
    <citation type="submission" date="2022-10" db="EMBL/GenBank/DDBJ databases">
        <title>Complete genome sequence resource for Xanthomonas hortorum isolated from Greek Oregano.</title>
        <authorList>
            <person name="Gonzalez-Tobon J."/>
            <person name="Helmann T.C."/>
            <person name="Daughtrey M."/>
            <person name="Stodghill P.V."/>
            <person name="Filiatrault M.J."/>
        </authorList>
    </citation>
    <scope>NUCLEOTIDE SEQUENCE</scope>
    <source>
        <strain evidence="1">Oregano 108</strain>
    </source>
</reference>
<gene>
    <name evidence="1" type="ORF">OEG85_23230</name>
</gene>
<dbReference type="EMBL" id="CP107241">
    <property type="protein sequence ID" value="WAH66837.1"/>
    <property type="molecule type" value="Genomic_DNA"/>
</dbReference>